<comment type="caution">
    <text evidence="1">The sequence shown here is derived from an EMBL/GenBank/DDBJ whole genome shotgun (WGS) entry which is preliminary data.</text>
</comment>
<gene>
    <name evidence="1" type="ORF">IQB77_22695</name>
</gene>
<dbReference type="Proteomes" id="UP000644282">
    <property type="component" value="Unassembled WGS sequence"/>
</dbReference>
<sequence length="54" mass="5801">MGLDGETNQARDDKGTLLGLTDMEEIGSSDGREAIGDIRSMEILINSEKYGLGK</sequence>
<evidence type="ECO:0000313" key="1">
    <source>
        <dbReference type="EMBL" id="MBE8432499.1"/>
    </source>
</evidence>
<organism evidence="1 2">
    <name type="scientific">Leptospira interrogans serovar Pomona</name>
    <dbReference type="NCBI Taxonomy" id="44276"/>
    <lineage>
        <taxon>Bacteria</taxon>
        <taxon>Pseudomonadati</taxon>
        <taxon>Spirochaetota</taxon>
        <taxon>Spirochaetia</taxon>
        <taxon>Leptospirales</taxon>
        <taxon>Leptospiraceae</taxon>
        <taxon>Leptospira</taxon>
    </lineage>
</organism>
<feature type="non-terminal residue" evidence="1">
    <location>
        <position position="54"/>
    </location>
</feature>
<evidence type="ECO:0000313" key="2">
    <source>
        <dbReference type="Proteomes" id="UP000644282"/>
    </source>
</evidence>
<accession>A0AA41BL59</accession>
<dbReference type="AlphaFoldDB" id="A0AA41BL59"/>
<reference evidence="1" key="1">
    <citation type="submission" date="2020-10" db="EMBL/GenBank/DDBJ databases">
        <title>New Zealand Leptospira genomics.</title>
        <authorList>
            <person name="Wilkinson D.A."/>
            <person name="Nisa S."/>
            <person name="Moinet M."/>
            <person name="Benschop J."/>
        </authorList>
    </citation>
    <scope>NUCLEOTIDE SEQUENCE</scope>
    <source>
        <strain evidence="1">ESR8</strain>
    </source>
</reference>
<proteinExistence type="predicted"/>
<protein>
    <submittedName>
        <fullName evidence="1">Uncharacterized protein</fullName>
    </submittedName>
</protein>
<name>A0AA41BL59_LEPIR</name>
<dbReference type="EMBL" id="JADDXF010000722">
    <property type="protein sequence ID" value="MBE8432499.1"/>
    <property type="molecule type" value="Genomic_DNA"/>
</dbReference>